<dbReference type="Proteomes" id="UP000824190">
    <property type="component" value="Unassembled WGS sequence"/>
</dbReference>
<evidence type="ECO:0000256" key="7">
    <source>
        <dbReference type="SAM" id="SignalP"/>
    </source>
</evidence>
<keyword evidence="3" id="KW-0472">Membrane</keyword>
<evidence type="ECO:0000256" key="3">
    <source>
        <dbReference type="ARBA" id="ARBA00023136"/>
    </source>
</evidence>
<sequence>MTIQELSRRFACASAATILLATGVTACSDTGSGADGSDGSGDGAPNPTAASDSSDASDCDQPELQEMDLVDTEFGHVFADGRVATTGEQTFHFEIDENMFDACQDLSWVVLDGQYGDMPERDESEPHLQTVVLFAGEDAVNDPAPLMMENVEEVTRAASNELTVSYGDGMEVTYRVDGGSVTAEDTGDTATPEASKGTGGSGDSLTPIDLEGDPIPTSVALNPIGNAQGSPYAEELDDGYYIVPVSDDLTLECKFDRAGSSNTCQGQGKYDWTDKHGEFLNGFGMGYMPTSIHAEAGNWGQTPFEHTLADGDLTLIGTTAVDTTEDDKVTFRSGDQEVWITPDDFGPESARWMEDEPVMSSTGDSCGTVESSEFPPLDGREVEVSEGSVDCDEALDVMEEYLSTPTDAAHGNANIREFGEWNCAMPTAGSATESNTAASCTLTEGDGAVKIPMES</sequence>
<proteinExistence type="predicted"/>
<evidence type="ECO:0000256" key="4">
    <source>
        <dbReference type="ARBA" id="ARBA00023139"/>
    </source>
</evidence>
<gene>
    <name evidence="8" type="ORF">H9870_05925</name>
</gene>
<keyword evidence="5 8" id="KW-0449">Lipoprotein</keyword>
<feature type="region of interest" description="Disordered" evidence="6">
    <location>
        <begin position="180"/>
        <end position="207"/>
    </location>
</feature>
<dbReference type="AlphaFoldDB" id="A0A9D1RP48"/>
<feature type="compositionally biased region" description="Gly residues" evidence="6">
    <location>
        <begin position="33"/>
        <end position="42"/>
    </location>
</feature>
<organism evidence="8 9">
    <name type="scientific">Candidatus Corynebacterium avicola</name>
    <dbReference type="NCBI Taxonomy" id="2838527"/>
    <lineage>
        <taxon>Bacteria</taxon>
        <taxon>Bacillati</taxon>
        <taxon>Actinomycetota</taxon>
        <taxon>Actinomycetes</taxon>
        <taxon>Mycobacteriales</taxon>
        <taxon>Corynebacteriaceae</taxon>
        <taxon>Corynebacterium</taxon>
    </lineage>
</organism>
<feature type="region of interest" description="Disordered" evidence="6">
    <location>
        <begin position="30"/>
        <end position="60"/>
    </location>
</feature>
<evidence type="ECO:0000313" key="9">
    <source>
        <dbReference type="Proteomes" id="UP000824190"/>
    </source>
</evidence>
<evidence type="ECO:0000256" key="5">
    <source>
        <dbReference type="ARBA" id="ARBA00023288"/>
    </source>
</evidence>
<reference evidence="8" key="2">
    <citation type="submission" date="2021-04" db="EMBL/GenBank/DDBJ databases">
        <authorList>
            <person name="Gilroy R."/>
        </authorList>
    </citation>
    <scope>NUCLEOTIDE SEQUENCE</scope>
    <source>
        <strain evidence="8">CHK32-1732</strain>
    </source>
</reference>
<accession>A0A9D1RP48</accession>
<protein>
    <submittedName>
        <fullName evidence="8">LppP/LprE family lipoprotein</fullName>
    </submittedName>
</protein>
<feature type="chain" id="PRO_5039028473" evidence="7">
    <location>
        <begin position="27"/>
        <end position="455"/>
    </location>
</feature>
<evidence type="ECO:0000256" key="1">
    <source>
        <dbReference type="ARBA" id="ARBA00022475"/>
    </source>
</evidence>
<comment type="caution">
    <text evidence="8">The sequence shown here is derived from an EMBL/GenBank/DDBJ whole genome shotgun (WGS) entry which is preliminary data.</text>
</comment>
<evidence type="ECO:0000256" key="2">
    <source>
        <dbReference type="ARBA" id="ARBA00022729"/>
    </source>
</evidence>
<feature type="signal peptide" evidence="7">
    <location>
        <begin position="1"/>
        <end position="26"/>
    </location>
</feature>
<dbReference type="EMBL" id="DXGC01000057">
    <property type="protein sequence ID" value="HIW91179.1"/>
    <property type="molecule type" value="Genomic_DNA"/>
</dbReference>
<keyword evidence="1" id="KW-1003">Cell membrane</keyword>
<evidence type="ECO:0000313" key="8">
    <source>
        <dbReference type="EMBL" id="HIW91179.1"/>
    </source>
</evidence>
<keyword evidence="2 7" id="KW-0732">Signal</keyword>
<reference evidence="8" key="1">
    <citation type="journal article" date="2021" name="PeerJ">
        <title>Extensive microbial diversity within the chicken gut microbiome revealed by metagenomics and culture.</title>
        <authorList>
            <person name="Gilroy R."/>
            <person name="Ravi A."/>
            <person name="Getino M."/>
            <person name="Pursley I."/>
            <person name="Horton D.L."/>
            <person name="Alikhan N.F."/>
            <person name="Baker D."/>
            <person name="Gharbi K."/>
            <person name="Hall N."/>
            <person name="Watson M."/>
            <person name="Adriaenssens E.M."/>
            <person name="Foster-Nyarko E."/>
            <person name="Jarju S."/>
            <person name="Secka A."/>
            <person name="Antonio M."/>
            <person name="Oren A."/>
            <person name="Chaudhuri R.R."/>
            <person name="La Ragione R."/>
            <person name="Hildebrand F."/>
            <person name="Pallen M.J."/>
        </authorList>
    </citation>
    <scope>NUCLEOTIDE SEQUENCE</scope>
    <source>
        <strain evidence="8">CHK32-1732</strain>
    </source>
</reference>
<keyword evidence="4" id="KW-0564">Palmitate</keyword>
<evidence type="ECO:0000256" key="6">
    <source>
        <dbReference type="SAM" id="MobiDB-lite"/>
    </source>
</evidence>
<dbReference type="Pfam" id="PF14041">
    <property type="entry name" value="Lipoprotein_21"/>
    <property type="match status" value="1"/>
</dbReference>
<dbReference type="InterPro" id="IPR025971">
    <property type="entry name" value="LppP/LprE"/>
</dbReference>
<name>A0A9D1RP48_9CORY</name>